<dbReference type="SUPFAM" id="SSF46785">
    <property type="entry name" value="Winged helix' DNA-binding domain"/>
    <property type="match status" value="1"/>
</dbReference>
<dbReference type="AlphaFoldDB" id="E4T1F3"/>
<keyword evidence="2" id="KW-0238">DNA-binding</keyword>
<dbReference type="eggNOG" id="COG1846">
    <property type="taxonomic scope" value="Bacteria"/>
</dbReference>
<dbReference type="RefSeq" id="WP_013443916.1">
    <property type="nucleotide sequence ID" value="NC_014734.1"/>
</dbReference>
<evidence type="ECO:0000256" key="1">
    <source>
        <dbReference type="ARBA" id="ARBA00023015"/>
    </source>
</evidence>
<evidence type="ECO:0000313" key="6">
    <source>
        <dbReference type="Proteomes" id="UP000008718"/>
    </source>
</evidence>
<dbReference type="STRING" id="694427.Palpr_0386"/>
<dbReference type="HOGENOM" id="CLU_1833236_0_0_10"/>
<dbReference type="InterPro" id="IPR036390">
    <property type="entry name" value="WH_DNA-bd_sf"/>
</dbReference>
<keyword evidence="6" id="KW-1185">Reference proteome</keyword>
<dbReference type="SMART" id="SM00347">
    <property type="entry name" value="HTH_MARR"/>
    <property type="match status" value="1"/>
</dbReference>
<sequence length="140" mass="15986">MKEPVGRKMDRIARMFWLELNGHLSHLDINRSFYPLLLIEAGNGITQQELANKLLCDKVQVVRIIDYLSSNGYVERVQSVTDKRKYKLTITNKARLALPDIKNAIGQTTSCAFDGLSTDSIEELYKTLSVIERNLETKEL</sequence>
<keyword evidence="3" id="KW-0804">Transcription</keyword>
<dbReference type="OrthoDB" id="5327581at2"/>
<dbReference type="GO" id="GO:0003677">
    <property type="term" value="F:DNA binding"/>
    <property type="evidence" value="ECO:0007669"/>
    <property type="project" value="UniProtKB-KW"/>
</dbReference>
<accession>E4T1F3</accession>
<evidence type="ECO:0000256" key="2">
    <source>
        <dbReference type="ARBA" id="ARBA00023125"/>
    </source>
</evidence>
<name>E4T1F3_PALPW</name>
<gene>
    <name evidence="5" type="ordered locus">Palpr_0386</name>
</gene>
<organism evidence="5 6">
    <name type="scientific">Paludibacter propionicigenes (strain DSM 17365 / JCM 13257 / WB4)</name>
    <dbReference type="NCBI Taxonomy" id="694427"/>
    <lineage>
        <taxon>Bacteria</taxon>
        <taxon>Pseudomonadati</taxon>
        <taxon>Bacteroidota</taxon>
        <taxon>Bacteroidia</taxon>
        <taxon>Bacteroidales</taxon>
        <taxon>Paludibacteraceae</taxon>
        <taxon>Paludibacter</taxon>
    </lineage>
</organism>
<dbReference type="GO" id="GO:0003700">
    <property type="term" value="F:DNA-binding transcription factor activity"/>
    <property type="evidence" value="ECO:0007669"/>
    <property type="project" value="InterPro"/>
</dbReference>
<dbReference type="InterPro" id="IPR000835">
    <property type="entry name" value="HTH_MarR-typ"/>
</dbReference>
<reference evidence="5 6" key="2">
    <citation type="journal article" date="2011" name="Stand. Genomic Sci.">
        <title>Complete genome sequence of Paludibacter propionicigenes type strain (WB4).</title>
        <authorList>
            <person name="Gronow S."/>
            <person name="Munk C."/>
            <person name="Lapidus A."/>
            <person name="Nolan M."/>
            <person name="Lucas S."/>
            <person name="Hammon N."/>
            <person name="Deshpande S."/>
            <person name="Cheng J.F."/>
            <person name="Tapia R."/>
            <person name="Han C."/>
            <person name="Goodwin L."/>
            <person name="Pitluck S."/>
            <person name="Liolios K."/>
            <person name="Ivanova N."/>
            <person name="Mavromatis K."/>
            <person name="Mikhailova N."/>
            <person name="Pati A."/>
            <person name="Chen A."/>
            <person name="Palaniappan K."/>
            <person name="Land M."/>
            <person name="Hauser L."/>
            <person name="Chang Y.J."/>
            <person name="Jeffries C.D."/>
            <person name="Brambilla E."/>
            <person name="Rohde M."/>
            <person name="Goker M."/>
            <person name="Detter J.C."/>
            <person name="Woyke T."/>
            <person name="Bristow J."/>
            <person name="Eisen J.A."/>
            <person name="Markowitz V."/>
            <person name="Hugenholtz P."/>
            <person name="Kyrpides N.C."/>
            <person name="Klenk H.P."/>
        </authorList>
    </citation>
    <scope>NUCLEOTIDE SEQUENCE [LARGE SCALE GENOMIC DNA]</scope>
    <source>
        <strain evidence="6">DSM 17365 / JCM 13257 / WB4</strain>
    </source>
</reference>
<dbReference type="Gene3D" id="1.10.10.10">
    <property type="entry name" value="Winged helix-like DNA-binding domain superfamily/Winged helix DNA-binding domain"/>
    <property type="match status" value="1"/>
</dbReference>
<evidence type="ECO:0000313" key="5">
    <source>
        <dbReference type="EMBL" id="ADQ78547.1"/>
    </source>
</evidence>
<feature type="domain" description="HTH marR-type" evidence="4">
    <location>
        <begin position="2"/>
        <end position="133"/>
    </location>
</feature>
<dbReference type="Pfam" id="PF01047">
    <property type="entry name" value="MarR"/>
    <property type="match status" value="1"/>
</dbReference>
<dbReference type="PANTHER" id="PTHR42756:SF1">
    <property type="entry name" value="TRANSCRIPTIONAL REPRESSOR OF EMRAB OPERON"/>
    <property type="match status" value="1"/>
</dbReference>
<dbReference type="PRINTS" id="PR00598">
    <property type="entry name" value="HTHMARR"/>
</dbReference>
<dbReference type="PROSITE" id="PS50995">
    <property type="entry name" value="HTH_MARR_2"/>
    <property type="match status" value="1"/>
</dbReference>
<reference key="1">
    <citation type="submission" date="2010-11" db="EMBL/GenBank/DDBJ databases">
        <title>The complete genome of Paludibacter propionicigenes DSM 17365.</title>
        <authorList>
            <consortium name="US DOE Joint Genome Institute (JGI-PGF)"/>
            <person name="Lucas S."/>
            <person name="Copeland A."/>
            <person name="Lapidus A."/>
            <person name="Bruce D."/>
            <person name="Goodwin L."/>
            <person name="Pitluck S."/>
            <person name="Kyrpides N."/>
            <person name="Mavromatis K."/>
            <person name="Ivanova N."/>
            <person name="Munk A.C."/>
            <person name="Brettin T."/>
            <person name="Detter J.C."/>
            <person name="Han C."/>
            <person name="Tapia R."/>
            <person name="Land M."/>
            <person name="Hauser L."/>
            <person name="Markowitz V."/>
            <person name="Cheng J.-F."/>
            <person name="Hugenholtz P."/>
            <person name="Woyke T."/>
            <person name="Wu D."/>
            <person name="Gronow S."/>
            <person name="Wellnitz S."/>
            <person name="Brambilla E."/>
            <person name="Klenk H.-P."/>
            <person name="Eisen J.A."/>
        </authorList>
    </citation>
    <scope>NUCLEOTIDE SEQUENCE</scope>
    <source>
        <strain>WB4</strain>
    </source>
</reference>
<protein>
    <submittedName>
        <fullName evidence="5">Regulatory protein MarR</fullName>
    </submittedName>
</protein>
<dbReference type="InterPro" id="IPR036388">
    <property type="entry name" value="WH-like_DNA-bd_sf"/>
</dbReference>
<proteinExistence type="predicted"/>
<dbReference type="PANTHER" id="PTHR42756">
    <property type="entry name" value="TRANSCRIPTIONAL REGULATOR, MARR"/>
    <property type="match status" value="1"/>
</dbReference>
<evidence type="ECO:0000256" key="3">
    <source>
        <dbReference type="ARBA" id="ARBA00023163"/>
    </source>
</evidence>
<evidence type="ECO:0000259" key="4">
    <source>
        <dbReference type="PROSITE" id="PS50995"/>
    </source>
</evidence>
<dbReference type="EMBL" id="CP002345">
    <property type="protein sequence ID" value="ADQ78547.1"/>
    <property type="molecule type" value="Genomic_DNA"/>
</dbReference>
<dbReference type="KEGG" id="ppn:Palpr_0386"/>
<dbReference type="Proteomes" id="UP000008718">
    <property type="component" value="Chromosome"/>
</dbReference>
<keyword evidence="1" id="KW-0805">Transcription regulation</keyword>